<dbReference type="HOGENOM" id="CLU_1863670_0_0_5"/>
<gene>
    <name evidence="1" type="ORF">HMPREF0731_2108</name>
</gene>
<evidence type="ECO:0000313" key="2">
    <source>
        <dbReference type="Proteomes" id="UP000005324"/>
    </source>
</evidence>
<dbReference type="AlphaFoldDB" id="D5RLZ7"/>
<name>D5RLZ7_9PROT</name>
<reference evidence="1 2" key="1">
    <citation type="submission" date="2010-04" db="EMBL/GenBank/DDBJ databases">
        <authorList>
            <person name="Qin X."/>
            <person name="Bachman B."/>
            <person name="Battles P."/>
            <person name="Bell A."/>
            <person name="Bess C."/>
            <person name="Bickham C."/>
            <person name="Chaboub L."/>
            <person name="Chen D."/>
            <person name="Coyle M."/>
            <person name="Deiros D.R."/>
            <person name="Dinh H."/>
            <person name="Forbes L."/>
            <person name="Fowler G."/>
            <person name="Francisco L."/>
            <person name="Fu Q."/>
            <person name="Gubbala S."/>
            <person name="Hale W."/>
            <person name="Han Y."/>
            <person name="Hemphill L."/>
            <person name="Highlander S.K."/>
            <person name="Hirani K."/>
            <person name="Hogues M."/>
            <person name="Jackson L."/>
            <person name="Jakkamsetti A."/>
            <person name="Javaid M."/>
            <person name="Jiang H."/>
            <person name="Korchina V."/>
            <person name="Kovar C."/>
            <person name="Lara F."/>
            <person name="Lee S."/>
            <person name="Mata R."/>
            <person name="Mathew T."/>
            <person name="Moen C."/>
            <person name="Morales K."/>
            <person name="Munidasa M."/>
            <person name="Nazareth L."/>
            <person name="Ngo R."/>
            <person name="Nguyen L."/>
            <person name="Okwuonu G."/>
            <person name="Ongeri F."/>
            <person name="Patil S."/>
            <person name="Petrosino J."/>
            <person name="Pham C."/>
            <person name="Pham P."/>
            <person name="Pu L.-L."/>
            <person name="Puazo M."/>
            <person name="Raj R."/>
            <person name="Reid J."/>
            <person name="Rouhana J."/>
            <person name="Saada N."/>
            <person name="Shang Y."/>
            <person name="Simmons D."/>
            <person name="Thornton R."/>
            <person name="Warren J."/>
            <person name="Weissenberger G."/>
            <person name="Zhang J."/>
            <person name="Zhang L."/>
            <person name="Zhou C."/>
            <person name="Zhu D."/>
            <person name="Muzny D."/>
            <person name="Worley K."/>
            <person name="Gibbs R."/>
        </authorList>
    </citation>
    <scope>NUCLEOTIDE SEQUENCE [LARGE SCALE GENOMIC DNA]</scope>
    <source>
        <strain evidence="1 2">ATCC 49957</strain>
    </source>
</reference>
<dbReference type="Proteomes" id="UP000005324">
    <property type="component" value="Unassembled WGS sequence"/>
</dbReference>
<protein>
    <submittedName>
        <fullName evidence="1">Uncharacterized protein</fullName>
    </submittedName>
</protein>
<comment type="caution">
    <text evidence="1">The sequence shown here is derived from an EMBL/GenBank/DDBJ whole genome shotgun (WGS) entry which is preliminary data.</text>
</comment>
<evidence type="ECO:0000313" key="1">
    <source>
        <dbReference type="EMBL" id="EFH11669.1"/>
    </source>
</evidence>
<organism evidence="1 2">
    <name type="scientific">Pseudoroseomonas cervicalis ATCC 49957</name>
    <dbReference type="NCBI Taxonomy" id="525371"/>
    <lineage>
        <taxon>Bacteria</taxon>
        <taxon>Pseudomonadati</taxon>
        <taxon>Pseudomonadota</taxon>
        <taxon>Alphaproteobacteria</taxon>
        <taxon>Acetobacterales</taxon>
        <taxon>Roseomonadaceae</taxon>
        <taxon>Roseomonas</taxon>
    </lineage>
</organism>
<accession>D5RLZ7</accession>
<sequence length="137" mass="15176">MAPGRDRPPAERAVLAQAQKLAEAGGLPRRGGDGHQASLWRRADGCILLTLRLFRRGQKVEGGCEALAFADVEQAVRWLEAYDPLRDLQPAFDALDPSISPVELTLRSAALRHRTEKLLLDWRAMLGELLFALPQRA</sequence>
<dbReference type="EMBL" id="ADVL01000339">
    <property type="protein sequence ID" value="EFH11669.1"/>
    <property type="molecule type" value="Genomic_DNA"/>
</dbReference>
<keyword evidence="2" id="KW-1185">Reference proteome</keyword>
<proteinExistence type="predicted"/>